<feature type="compositionally biased region" description="Basic and acidic residues" evidence="3">
    <location>
        <begin position="830"/>
        <end position="877"/>
    </location>
</feature>
<feature type="region of interest" description="Disordered" evidence="3">
    <location>
        <begin position="816"/>
        <end position="877"/>
    </location>
</feature>
<evidence type="ECO:0000259" key="4">
    <source>
        <dbReference type="Pfam" id="PF13521"/>
    </source>
</evidence>
<keyword evidence="2" id="KW-0677">Repeat</keyword>
<sequence>MYTFKPFVIMRHHPRCLERPKARSGHRIVCDHKNLYSYGGFNPCIANDDPDMRNDRIWLASNPLFKEIWKFNLATRQWKRLPGRENLPDELASNAVILKGNALIVYGGTGVPFGHSCNNQLYVCNVNDGKTKIVPAKGDLPKPQYGQALIFHEPYLYTVGGTTGLEYTCDIHRFDVRTGLWEKVYICTGRDLSEPMGRYRHELGFDGKNIYVIGGGTASEAFSLAEIPTFDLETRRWTILHTQGDSEDNTVPAPRRCHGAVQYTDEKTGVTYVIISGGINGDFIFSDVWRLDLREMQWTCLRKCKLPRPLFFHSAALTPQGRMYTFGGVSMKDDKAARTDAIHSVWLTIPKLSEMCWLALNYYNSDLRKKSADELLHIAVKRRDAIHVPDVARPTSDVGSATARVARETCNQRNWNRRTSFLSKWSRRGFTKWCSQEDRAVAKRPGRHGCARSSRTWDGSGGIKFSDLNAEEAFKFQENLLRTMIQIENTFFQLGESCSRNCLIICDRGAMDASAFISKDKWELMMASNGWNNVELRDNRYNQIIHMVSAANGAEDFYSTEDHACRSESVEVARELDYKAAAAWVGHPYFDVIDNSQDFETKICRMIECVCQKLGIDTGDRLRASSRKVKFLVKGPLPPDSEFPPFQDFDVVHNYLQSNNPKMQARLRKRGQKGHWSYIHTIRRPKMCGQVIELDIYKEPAHPRCRGLMLLETYTALTGDELKNILPQFLIIEKEVTGNPDYSMFNLSLREEWNNTNKYCHNLHDYALAGLPDSGSSEHKSLNLSDAKDSSNRKVNGVDCRISSVERDVNNVVNGIQNGVNGVTNGNAKYADRNNVKGNHESQKRTCDSPLKKLTELPQEKKVEDHNKNGFHDSVKA</sequence>
<name>A0AAD9VNE5_9HYME</name>
<evidence type="ECO:0000256" key="2">
    <source>
        <dbReference type="ARBA" id="ARBA00022737"/>
    </source>
</evidence>
<dbReference type="SUPFAM" id="SSF117281">
    <property type="entry name" value="Kelch motif"/>
    <property type="match status" value="1"/>
</dbReference>
<evidence type="ECO:0000256" key="1">
    <source>
        <dbReference type="ARBA" id="ARBA00022441"/>
    </source>
</evidence>
<feature type="compositionally biased region" description="Low complexity" evidence="3">
    <location>
        <begin position="816"/>
        <end position="827"/>
    </location>
</feature>
<evidence type="ECO:0000313" key="5">
    <source>
        <dbReference type="EMBL" id="KAK2581176.1"/>
    </source>
</evidence>
<feature type="region of interest" description="Disordered" evidence="3">
    <location>
        <begin position="774"/>
        <end position="795"/>
    </location>
</feature>
<reference evidence="5" key="2">
    <citation type="journal article" date="2023" name="Commun. Biol.">
        <title>Intrasexual cuticular hydrocarbon dimorphism in a wasp sheds light on hydrocarbon biosynthesis genes in Hymenoptera.</title>
        <authorList>
            <person name="Moris V.C."/>
            <person name="Podsiadlowski L."/>
            <person name="Martin S."/>
            <person name="Oeyen J.P."/>
            <person name="Donath A."/>
            <person name="Petersen M."/>
            <person name="Wilbrandt J."/>
            <person name="Misof B."/>
            <person name="Liedtke D."/>
            <person name="Thamm M."/>
            <person name="Scheiner R."/>
            <person name="Schmitt T."/>
            <person name="Niehuis O."/>
        </authorList>
    </citation>
    <scope>NUCLEOTIDE SEQUENCE</scope>
    <source>
        <strain evidence="5">GBR_01_08_01A</strain>
    </source>
</reference>
<dbReference type="SUPFAM" id="SSF55154">
    <property type="entry name" value="CYTH-like phosphatases"/>
    <property type="match status" value="1"/>
</dbReference>
<feature type="compositionally biased region" description="Basic and acidic residues" evidence="3">
    <location>
        <begin position="776"/>
        <end position="792"/>
    </location>
</feature>
<dbReference type="Gene3D" id="2.120.10.80">
    <property type="entry name" value="Kelch-type beta propeller"/>
    <property type="match status" value="2"/>
</dbReference>
<accession>A0AAD9VNE5</accession>
<dbReference type="AlphaFoldDB" id="A0AAD9VNE5"/>
<gene>
    <name evidence="5" type="ORF">KPH14_007981</name>
</gene>
<keyword evidence="6" id="KW-1185">Reference proteome</keyword>
<dbReference type="InterPro" id="IPR038727">
    <property type="entry name" value="NadR/Ttd14_AAA_dom"/>
</dbReference>
<dbReference type="GO" id="GO:0032874">
    <property type="term" value="P:positive regulation of stress-activated MAPK cascade"/>
    <property type="evidence" value="ECO:0007669"/>
    <property type="project" value="TreeGrafter"/>
</dbReference>
<evidence type="ECO:0000256" key="3">
    <source>
        <dbReference type="SAM" id="MobiDB-lite"/>
    </source>
</evidence>
<feature type="domain" description="NadR/Ttd14 AAA" evidence="4">
    <location>
        <begin position="472"/>
        <end position="601"/>
    </location>
</feature>
<keyword evidence="1" id="KW-0880">Kelch repeat</keyword>
<dbReference type="InterPro" id="IPR033469">
    <property type="entry name" value="CYTH-like_dom_sf"/>
</dbReference>
<dbReference type="PANTHER" id="PTHR46428:SF1">
    <property type="entry name" value="KELCH DOMAIN-CONTAINING PROTEIN 10"/>
    <property type="match status" value="1"/>
</dbReference>
<evidence type="ECO:0000313" key="6">
    <source>
        <dbReference type="Proteomes" id="UP001258017"/>
    </source>
</evidence>
<comment type="caution">
    <text evidence="5">The sequence shown here is derived from an EMBL/GenBank/DDBJ whole genome shotgun (WGS) entry which is preliminary data.</text>
</comment>
<dbReference type="Pfam" id="PF13521">
    <property type="entry name" value="AAA_28"/>
    <property type="match status" value="1"/>
</dbReference>
<dbReference type="Pfam" id="PF24681">
    <property type="entry name" value="Kelch_KLHDC2_KLHL20_DRC7"/>
    <property type="match status" value="1"/>
</dbReference>
<proteinExistence type="predicted"/>
<protein>
    <recommendedName>
        <fullName evidence="4">NadR/Ttd14 AAA domain-containing protein</fullName>
    </recommendedName>
</protein>
<dbReference type="PANTHER" id="PTHR46428">
    <property type="entry name" value="KELCH DOMAIN-CONTAINING PROTEIN 10"/>
    <property type="match status" value="1"/>
</dbReference>
<dbReference type="InterPro" id="IPR052125">
    <property type="entry name" value="KLHDC10"/>
</dbReference>
<organism evidence="5 6">
    <name type="scientific">Odynerus spinipes</name>
    <dbReference type="NCBI Taxonomy" id="1348599"/>
    <lineage>
        <taxon>Eukaryota</taxon>
        <taxon>Metazoa</taxon>
        <taxon>Ecdysozoa</taxon>
        <taxon>Arthropoda</taxon>
        <taxon>Hexapoda</taxon>
        <taxon>Insecta</taxon>
        <taxon>Pterygota</taxon>
        <taxon>Neoptera</taxon>
        <taxon>Endopterygota</taxon>
        <taxon>Hymenoptera</taxon>
        <taxon>Apocrita</taxon>
        <taxon>Aculeata</taxon>
        <taxon>Vespoidea</taxon>
        <taxon>Vespidae</taxon>
        <taxon>Eumeninae</taxon>
        <taxon>Odynerus</taxon>
    </lineage>
</organism>
<dbReference type="Gene3D" id="2.40.320.10">
    <property type="entry name" value="Hypothetical Protein Pfu-838710-001"/>
    <property type="match status" value="1"/>
</dbReference>
<dbReference type="Proteomes" id="UP001258017">
    <property type="component" value="Unassembled WGS sequence"/>
</dbReference>
<dbReference type="EMBL" id="JAIFRP010000042">
    <property type="protein sequence ID" value="KAK2581176.1"/>
    <property type="molecule type" value="Genomic_DNA"/>
</dbReference>
<reference evidence="5" key="1">
    <citation type="submission" date="2021-08" db="EMBL/GenBank/DDBJ databases">
        <authorList>
            <person name="Misof B."/>
            <person name="Oliver O."/>
            <person name="Podsiadlowski L."/>
            <person name="Donath A."/>
            <person name="Peters R."/>
            <person name="Mayer C."/>
            <person name="Rust J."/>
            <person name="Gunkel S."/>
            <person name="Lesny P."/>
            <person name="Martin S."/>
            <person name="Oeyen J.P."/>
            <person name="Petersen M."/>
            <person name="Panagiotis P."/>
            <person name="Wilbrandt J."/>
            <person name="Tanja T."/>
        </authorList>
    </citation>
    <scope>NUCLEOTIDE SEQUENCE</scope>
    <source>
        <strain evidence="5">GBR_01_08_01A</strain>
        <tissue evidence="5">Thorax + abdomen</tissue>
    </source>
</reference>
<dbReference type="InterPro" id="IPR015915">
    <property type="entry name" value="Kelch-typ_b-propeller"/>
</dbReference>